<keyword evidence="2" id="KW-1185">Reference proteome</keyword>
<dbReference type="Proteomes" id="UP000789525">
    <property type="component" value="Unassembled WGS sequence"/>
</dbReference>
<proteinExistence type="predicted"/>
<organism evidence="1 2">
    <name type="scientific">Acaulospora colombiana</name>
    <dbReference type="NCBI Taxonomy" id="27376"/>
    <lineage>
        <taxon>Eukaryota</taxon>
        <taxon>Fungi</taxon>
        <taxon>Fungi incertae sedis</taxon>
        <taxon>Mucoromycota</taxon>
        <taxon>Glomeromycotina</taxon>
        <taxon>Glomeromycetes</taxon>
        <taxon>Diversisporales</taxon>
        <taxon>Acaulosporaceae</taxon>
        <taxon>Acaulospora</taxon>
    </lineage>
</organism>
<accession>A0ACA9LF31</accession>
<feature type="non-terminal residue" evidence="1">
    <location>
        <position position="229"/>
    </location>
</feature>
<name>A0ACA9LF31_9GLOM</name>
<evidence type="ECO:0000313" key="1">
    <source>
        <dbReference type="EMBL" id="CAG8519950.1"/>
    </source>
</evidence>
<protein>
    <submittedName>
        <fullName evidence="1">15486_t:CDS:1</fullName>
    </submittedName>
</protein>
<reference evidence="1" key="1">
    <citation type="submission" date="2021-06" db="EMBL/GenBank/DDBJ databases">
        <authorList>
            <person name="Kallberg Y."/>
            <person name="Tangrot J."/>
            <person name="Rosling A."/>
        </authorList>
    </citation>
    <scope>NUCLEOTIDE SEQUENCE</scope>
    <source>
        <strain evidence="1">CL356</strain>
    </source>
</reference>
<evidence type="ECO:0000313" key="2">
    <source>
        <dbReference type="Proteomes" id="UP000789525"/>
    </source>
</evidence>
<sequence length="229" mass="24449">MASGGREQVERLCIVVAGWQLPLAATVQRRTPPLARNMIEITLSTLARSRGKILVPAPVRAGPWGFELLRPASLSSPATPRSTQGLFQRGLPGFLLKEAAGLTTPTMFEPLNTMQVVTTTSPPPNANLCASLKDSTSPVSNMAASAVSVSYFFIDYIITWDRTDCGNTVFGNNRPASASLCSMACSGDSSQQCGGPDAIFVYVKDAYPFTVGPASAVESYNGYEKTQCW</sequence>
<dbReference type="EMBL" id="CAJVPT010005415">
    <property type="protein sequence ID" value="CAG8519950.1"/>
    <property type="molecule type" value="Genomic_DNA"/>
</dbReference>
<gene>
    <name evidence="1" type="ORF">ACOLOM_LOCUS3608</name>
</gene>
<comment type="caution">
    <text evidence="1">The sequence shown here is derived from an EMBL/GenBank/DDBJ whole genome shotgun (WGS) entry which is preliminary data.</text>
</comment>